<dbReference type="EMBL" id="VOAH01000003">
    <property type="protein sequence ID" value="TVP41591.1"/>
    <property type="molecule type" value="Genomic_DNA"/>
</dbReference>
<gene>
    <name evidence="2" type="ORF">NARC_30306</name>
</gene>
<sequence>MPEISKNTNPSKIDVSISEINDGIYRISGFDDAYGITFNQLLIDDEKPILIHTGPVGMYEKIESKVKEVMGLENLTYVAFLHFESDEWGGMEFLNSPGARLVCSDLSSKLNLTGWNNVPLDHISFWDNEKLNIGKATLRFIMTPHVHHWDSMMIFEENSKSLFTSDLFIQPGFNKPVISEDLSDSMIALYQAVGIFASEKPVRITSKRLEKLKPQMIYPMHGSCIDGSVFPKYVDSIMSNDFAYSGKLLGQNMEYEVT</sequence>
<reference evidence="2 3" key="1">
    <citation type="journal article" date="2019" name="Front. Microbiol.">
        <title>Ammonia Oxidation by the Arctic Terrestrial Thaumarchaeote Candidatus Nitrosocosmicus arcticus Is Stimulated by Increasing Temperatures.</title>
        <authorList>
            <person name="Alves R.J.E."/>
            <person name="Kerou M."/>
            <person name="Zappe A."/>
            <person name="Bittner R."/>
            <person name="Abby S.S."/>
            <person name="Schmidt H.A."/>
            <person name="Pfeifer K."/>
            <person name="Schleper C."/>
        </authorList>
    </citation>
    <scope>NUCLEOTIDE SEQUENCE [LARGE SCALE GENOMIC DNA]</scope>
    <source>
        <strain evidence="2 3">Kfb</strain>
    </source>
</reference>
<dbReference type="InterPro" id="IPR036866">
    <property type="entry name" value="RibonucZ/Hydroxyglut_hydro"/>
</dbReference>
<dbReference type="InterPro" id="IPR045761">
    <property type="entry name" value="ODP_dom"/>
</dbReference>
<dbReference type="Proteomes" id="UP000315289">
    <property type="component" value="Unassembled WGS sequence"/>
</dbReference>
<dbReference type="SUPFAM" id="SSF56281">
    <property type="entry name" value="Metallo-hydrolase/oxidoreductase"/>
    <property type="match status" value="1"/>
</dbReference>
<evidence type="ECO:0000313" key="2">
    <source>
        <dbReference type="EMBL" id="TVP41591.1"/>
    </source>
</evidence>
<comment type="caution">
    <text evidence="2">The sequence shown here is derived from an EMBL/GenBank/DDBJ whole genome shotgun (WGS) entry which is preliminary data.</text>
</comment>
<dbReference type="PANTHER" id="PTHR43717">
    <property type="entry name" value="ANAEROBIC NITRIC OXIDE REDUCTASE FLAVORUBREDOXIN"/>
    <property type="match status" value="1"/>
</dbReference>
<evidence type="ECO:0000313" key="3">
    <source>
        <dbReference type="Proteomes" id="UP000315289"/>
    </source>
</evidence>
<dbReference type="OrthoDB" id="6433at2157"/>
<accession>A0A557SYB7</accession>
<dbReference type="RefSeq" id="WP_144729101.1">
    <property type="nucleotide sequence ID" value="NZ_ML675579.1"/>
</dbReference>
<dbReference type="Pfam" id="PF19583">
    <property type="entry name" value="ODP"/>
    <property type="match status" value="1"/>
</dbReference>
<proteinExistence type="predicted"/>
<feature type="domain" description="ODP" evidence="1">
    <location>
        <begin position="38"/>
        <end position="222"/>
    </location>
</feature>
<dbReference type="AlphaFoldDB" id="A0A557SYB7"/>
<dbReference type="Gene3D" id="3.60.15.10">
    <property type="entry name" value="Ribonuclease Z/Hydroxyacylglutathione hydrolase-like"/>
    <property type="match status" value="1"/>
</dbReference>
<name>A0A557SYB7_9ARCH</name>
<protein>
    <submittedName>
        <fullName evidence="2">Beta-lactamase domain-containing protein</fullName>
    </submittedName>
</protein>
<keyword evidence="3" id="KW-1185">Reference proteome</keyword>
<organism evidence="2 3">
    <name type="scientific">Candidatus Nitrosocosmicus arcticus</name>
    <dbReference type="NCBI Taxonomy" id="2035267"/>
    <lineage>
        <taxon>Archaea</taxon>
        <taxon>Nitrososphaerota</taxon>
        <taxon>Nitrososphaeria</taxon>
        <taxon>Nitrososphaerales</taxon>
        <taxon>Nitrososphaeraceae</taxon>
        <taxon>Candidatus Nitrosocosmicus</taxon>
    </lineage>
</organism>
<dbReference type="PANTHER" id="PTHR43717:SF1">
    <property type="entry name" value="ANAEROBIC NITRIC OXIDE REDUCTASE FLAVORUBREDOXIN"/>
    <property type="match status" value="1"/>
</dbReference>
<evidence type="ECO:0000259" key="1">
    <source>
        <dbReference type="Pfam" id="PF19583"/>
    </source>
</evidence>